<organism evidence="4 5">
    <name type="scientific">Cirrhinus molitorella</name>
    <name type="common">mud carp</name>
    <dbReference type="NCBI Taxonomy" id="172907"/>
    <lineage>
        <taxon>Eukaryota</taxon>
        <taxon>Metazoa</taxon>
        <taxon>Chordata</taxon>
        <taxon>Craniata</taxon>
        <taxon>Vertebrata</taxon>
        <taxon>Euteleostomi</taxon>
        <taxon>Actinopterygii</taxon>
        <taxon>Neopterygii</taxon>
        <taxon>Teleostei</taxon>
        <taxon>Ostariophysi</taxon>
        <taxon>Cypriniformes</taxon>
        <taxon>Cyprinidae</taxon>
        <taxon>Labeoninae</taxon>
        <taxon>Labeonini</taxon>
        <taxon>Cirrhinus</taxon>
    </lineage>
</organism>
<dbReference type="Pfam" id="PF14931">
    <property type="entry name" value="IFT20"/>
    <property type="match status" value="1"/>
</dbReference>
<proteinExistence type="predicted"/>
<comment type="subcellular location">
    <subcellularLocation>
        <location evidence="1">Cell projection</location>
        <location evidence="1">Cilium</location>
    </subcellularLocation>
</comment>
<comment type="caution">
    <text evidence="4">The sequence shown here is derived from an EMBL/GenBank/DDBJ whole genome shotgun (WGS) entry which is preliminary data.</text>
</comment>
<name>A0AA88PG52_9TELE</name>
<evidence type="ECO:0000313" key="5">
    <source>
        <dbReference type="Proteomes" id="UP001187343"/>
    </source>
</evidence>
<dbReference type="GO" id="GO:0097730">
    <property type="term" value="C:non-motile cilium"/>
    <property type="evidence" value="ECO:0007669"/>
    <property type="project" value="TreeGrafter"/>
</dbReference>
<dbReference type="InterPro" id="IPR028172">
    <property type="entry name" value="FT20"/>
</dbReference>
<dbReference type="GO" id="GO:0005737">
    <property type="term" value="C:cytoplasm"/>
    <property type="evidence" value="ECO:0007669"/>
    <property type="project" value="TreeGrafter"/>
</dbReference>
<evidence type="ECO:0000256" key="2">
    <source>
        <dbReference type="ARBA" id="ARBA00023054"/>
    </source>
</evidence>
<dbReference type="GO" id="GO:0005813">
    <property type="term" value="C:centrosome"/>
    <property type="evidence" value="ECO:0007669"/>
    <property type="project" value="TreeGrafter"/>
</dbReference>
<keyword evidence="3" id="KW-0966">Cell projection</keyword>
<dbReference type="GO" id="GO:0030990">
    <property type="term" value="C:intraciliary transport particle"/>
    <property type="evidence" value="ECO:0007669"/>
    <property type="project" value="TreeGrafter"/>
</dbReference>
<dbReference type="PANTHER" id="PTHR31978">
    <property type="entry name" value="INTRAFLAGELLAR TRANSPORT PROTEIN 20 HOMOLOG"/>
    <property type="match status" value="1"/>
</dbReference>
<dbReference type="GO" id="GO:0043005">
    <property type="term" value="C:neuron projection"/>
    <property type="evidence" value="ECO:0007669"/>
    <property type="project" value="TreeGrafter"/>
</dbReference>
<dbReference type="GO" id="GO:0061512">
    <property type="term" value="P:protein localization to cilium"/>
    <property type="evidence" value="ECO:0007669"/>
    <property type="project" value="TreeGrafter"/>
</dbReference>
<reference evidence="4" key="1">
    <citation type="submission" date="2023-08" db="EMBL/GenBank/DDBJ databases">
        <title>Chromosome-level Genome Assembly of mud carp (Cirrhinus molitorella).</title>
        <authorList>
            <person name="Liu H."/>
        </authorList>
    </citation>
    <scope>NUCLEOTIDE SEQUENCE</scope>
    <source>
        <strain evidence="4">Prfri</strain>
        <tissue evidence="4">Muscle</tissue>
    </source>
</reference>
<accession>A0AA88PG52</accession>
<dbReference type="Proteomes" id="UP001187343">
    <property type="component" value="Unassembled WGS sequence"/>
</dbReference>
<dbReference type="GO" id="GO:0060271">
    <property type="term" value="P:cilium assembly"/>
    <property type="evidence" value="ECO:0007669"/>
    <property type="project" value="TreeGrafter"/>
</dbReference>
<dbReference type="EMBL" id="JAUYZG010000018">
    <property type="protein sequence ID" value="KAK2881062.1"/>
    <property type="molecule type" value="Genomic_DNA"/>
</dbReference>
<evidence type="ECO:0000256" key="1">
    <source>
        <dbReference type="ARBA" id="ARBA00004138"/>
    </source>
</evidence>
<dbReference type="PANTHER" id="PTHR31978:SF1">
    <property type="entry name" value="INTRAFLAGELLAR TRANSPORT PROTEIN 20 HOMOLOG"/>
    <property type="match status" value="1"/>
</dbReference>
<keyword evidence="5" id="KW-1185">Reference proteome</keyword>
<dbReference type="GO" id="GO:0097546">
    <property type="term" value="C:ciliary base"/>
    <property type="evidence" value="ECO:0007669"/>
    <property type="project" value="TreeGrafter"/>
</dbReference>
<protein>
    <submittedName>
        <fullName evidence="4">Uncharacterized protein</fullName>
    </submittedName>
</protein>
<keyword evidence="2" id="KW-0175">Coiled coil</keyword>
<evidence type="ECO:0000313" key="4">
    <source>
        <dbReference type="EMBL" id="KAK2881062.1"/>
    </source>
</evidence>
<sequence length="189" mass="21524">MRLYTPPSHLEVDRPSPGSGDNQTDARRRSASPAEVPHNQIKVGYYRVTKAGLGHLVMAKDPLAEAGLHFDELNKLRVLEPDVSQKTSELKEECEDFVDKIGQFQKIVGGLIELVDELAKEAETEKLKAIGARNLLKSVEKQREAQQQQLQALIAEKKMQLERYRIEYEALQKVEAEQNEFIDQFILQK</sequence>
<dbReference type="AlphaFoldDB" id="A0AA88PG52"/>
<evidence type="ECO:0000256" key="3">
    <source>
        <dbReference type="ARBA" id="ARBA00023273"/>
    </source>
</evidence>
<gene>
    <name evidence="4" type="ORF">Q8A67_018330</name>
</gene>
<dbReference type="GO" id="GO:0036064">
    <property type="term" value="C:ciliary basal body"/>
    <property type="evidence" value="ECO:0007669"/>
    <property type="project" value="TreeGrafter"/>
</dbReference>